<dbReference type="Gene3D" id="3.10.450.230">
    <property type="entry name" value="VirB8 protein"/>
    <property type="match status" value="1"/>
</dbReference>
<evidence type="ECO:0000256" key="3">
    <source>
        <dbReference type="ARBA" id="ARBA00022989"/>
    </source>
</evidence>
<evidence type="ECO:0000256" key="4">
    <source>
        <dbReference type="ARBA" id="ARBA00023136"/>
    </source>
</evidence>
<dbReference type="RefSeq" id="WP_354013468.1">
    <property type="nucleotide sequence ID" value="NZ_JBEPMU010000002.1"/>
</dbReference>
<dbReference type="CDD" id="cd16424">
    <property type="entry name" value="VirB8"/>
    <property type="match status" value="1"/>
</dbReference>
<feature type="region of interest" description="Disordered" evidence="5">
    <location>
        <begin position="244"/>
        <end position="297"/>
    </location>
</feature>
<organism evidence="8 9">
    <name type="scientific">Dyella japonica</name>
    <dbReference type="NCBI Taxonomy" id="231455"/>
    <lineage>
        <taxon>Bacteria</taxon>
        <taxon>Pseudomonadati</taxon>
        <taxon>Pseudomonadota</taxon>
        <taxon>Gammaproteobacteria</taxon>
        <taxon>Lysobacterales</taxon>
        <taxon>Rhodanobacteraceae</taxon>
        <taxon>Dyella</taxon>
    </lineage>
</organism>
<comment type="caution">
    <text evidence="8">The sequence shown here is derived from an EMBL/GenBank/DDBJ whole genome shotgun (WGS) entry which is preliminary data.</text>
</comment>
<dbReference type="InterPro" id="IPR032710">
    <property type="entry name" value="NTF2-like_dom_sf"/>
</dbReference>
<sequence>MRQEMLNKRKNSDGIDRAVKQSINFEVSIADLAKRSERRAWWTAASALVMSLILAGGYFYVLPLKEKVPYLIMADAYTGTSTLTRLTEDVTEQRLSANEAINRSNIAHFILARESYDATLTALRDWSTVLTMSSSGVAAEYTNLYTSRNPKSPVTLYGRDTAIRVKILSIVLIGGSNGGAPKGATVRFQRSLYSKVNGSTRPLDNKLATLDFVYKPNLRMDDQHRAENPLGFQVTNYRVDNDYASTVPDEVPAPSTTSATEPLDEAPSPATTVATPYPAASQTNLAPNGASTPHIAR</sequence>
<evidence type="ECO:0000256" key="2">
    <source>
        <dbReference type="ARBA" id="ARBA00022692"/>
    </source>
</evidence>
<keyword evidence="3 6" id="KW-1133">Transmembrane helix</keyword>
<evidence type="ECO:0000256" key="1">
    <source>
        <dbReference type="ARBA" id="ARBA00004167"/>
    </source>
</evidence>
<dbReference type="EMBL" id="JBEPMU010000002">
    <property type="protein sequence ID" value="MET3652059.1"/>
    <property type="molecule type" value="Genomic_DNA"/>
</dbReference>
<feature type="domain" description="Bacterial virulence protein VirB8" evidence="7">
    <location>
        <begin position="23"/>
        <end position="241"/>
    </location>
</feature>
<reference evidence="8 9" key="1">
    <citation type="submission" date="2024-06" db="EMBL/GenBank/DDBJ databases">
        <title>Sorghum-associated microbial communities from plants grown in Nebraska, USA.</title>
        <authorList>
            <person name="Schachtman D."/>
        </authorList>
    </citation>
    <scope>NUCLEOTIDE SEQUENCE [LARGE SCALE GENOMIC DNA]</scope>
    <source>
        <strain evidence="8 9">1073</strain>
    </source>
</reference>
<keyword evidence="4 6" id="KW-0472">Membrane</keyword>
<evidence type="ECO:0000256" key="5">
    <source>
        <dbReference type="SAM" id="MobiDB-lite"/>
    </source>
</evidence>
<dbReference type="SUPFAM" id="SSF54427">
    <property type="entry name" value="NTF2-like"/>
    <property type="match status" value="1"/>
</dbReference>
<protein>
    <submittedName>
        <fullName evidence="8">Type IV secretion system protein VirB8</fullName>
    </submittedName>
</protein>
<evidence type="ECO:0000259" key="7">
    <source>
        <dbReference type="Pfam" id="PF04335"/>
    </source>
</evidence>
<feature type="transmembrane region" description="Helical" evidence="6">
    <location>
        <begin position="40"/>
        <end position="61"/>
    </location>
</feature>
<accession>A0ABV2JT97</accession>
<dbReference type="Pfam" id="PF04335">
    <property type="entry name" value="VirB8"/>
    <property type="match status" value="1"/>
</dbReference>
<evidence type="ECO:0000313" key="8">
    <source>
        <dbReference type="EMBL" id="MET3652059.1"/>
    </source>
</evidence>
<comment type="subcellular location">
    <subcellularLocation>
        <location evidence="1">Membrane</location>
        <topology evidence="1">Single-pass membrane protein</topology>
    </subcellularLocation>
</comment>
<proteinExistence type="predicted"/>
<name>A0ABV2JT97_9GAMM</name>
<evidence type="ECO:0000313" key="9">
    <source>
        <dbReference type="Proteomes" id="UP001549184"/>
    </source>
</evidence>
<keyword evidence="9" id="KW-1185">Reference proteome</keyword>
<feature type="compositionally biased region" description="Low complexity" evidence="5">
    <location>
        <begin position="266"/>
        <end position="280"/>
    </location>
</feature>
<feature type="compositionally biased region" description="Polar residues" evidence="5">
    <location>
        <begin position="281"/>
        <end position="291"/>
    </location>
</feature>
<gene>
    <name evidence="8" type="ORF">ABIC75_001781</name>
</gene>
<dbReference type="Proteomes" id="UP001549184">
    <property type="component" value="Unassembled WGS sequence"/>
</dbReference>
<dbReference type="InterPro" id="IPR007430">
    <property type="entry name" value="VirB8"/>
</dbReference>
<keyword evidence="2 6" id="KW-0812">Transmembrane</keyword>
<evidence type="ECO:0000256" key="6">
    <source>
        <dbReference type="SAM" id="Phobius"/>
    </source>
</evidence>